<keyword evidence="18" id="KW-1185">Reference proteome</keyword>
<evidence type="ECO:0000256" key="13">
    <source>
        <dbReference type="PIRNR" id="PIRNR002811"/>
    </source>
</evidence>
<dbReference type="Pfam" id="PF01807">
    <property type="entry name" value="Zn_ribbon_DnaG"/>
    <property type="match status" value="1"/>
</dbReference>
<dbReference type="InterPro" id="IPR013264">
    <property type="entry name" value="DNAG_N"/>
</dbReference>
<keyword evidence="9" id="KW-0460">Magnesium</keyword>
<keyword evidence="10 12" id="KW-0238">DNA-binding</keyword>
<accession>A0A212R2L4</accession>
<dbReference type="GO" id="GO:0000428">
    <property type="term" value="C:DNA-directed RNA polymerase complex"/>
    <property type="evidence" value="ECO:0007669"/>
    <property type="project" value="UniProtKB-KW"/>
</dbReference>
<evidence type="ECO:0000256" key="15">
    <source>
        <dbReference type="SAM" id="MobiDB-lite"/>
    </source>
</evidence>
<dbReference type="InterPro" id="IPR030846">
    <property type="entry name" value="DnaG_bac"/>
</dbReference>
<dbReference type="Proteomes" id="UP000197065">
    <property type="component" value="Unassembled WGS sequence"/>
</dbReference>
<dbReference type="GO" id="GO:0005737">
    <property type="term" value="C:cytoplasm"/>
    <property type="evidence" value="ECO:0007669"/>
    <property type="project" value="TreeGrafter"/>
</dbReference>
<dbReference type="GO" id="GO:0003677">
    <property type="term" value="F:DNA binding"/>
    <property type="evidence" value="ECO:0007669"/>
    <property type="project" value="UniProtKB-KW"/>
</dbReference>
<keyword evidence="11 12" id="KW-0804">Transcription</keyword>
<keyword evidence="3 12" id="KW-0808">Transferase</keyword>
<dbReference type="FunFam" id="3.90.980.10:FF:000001">
    <property type="entry name" value="DNA primase"/>
    <property type="match status" value="1"/>
</dbReference>
<evidence type="ECO:0000256" key="3">
    <source>
        <dbReference type="ARBA" id="ARBA00022679"/>
    </source>
</evidence>
<comment type="domain">
    <text evidence="12">Contains an N-terminal zinc-binding domain, a central core domain that contains the primase activity, and a C-terminal DnaB-binding domain.</text>
</comment>
<dbReference type="InterPro" id="IPR006295">
    <property type="entry name" value="DNA_primase_DnaG"/>
</dbReference>
<evidence type="ECO:0000256" key="12">
    <source>
        <dbReference type="HAMAP-Rule" id="MF_00974"/>
    </source>
</evidence>
<dbReference type="InterPro" id="IPR034151">
    <property type="entry name" value="TOPRIM_DnaG_bac"/>
</dbReference>
<dbReference type="PROSITE" id="PS50880">
    <property type="entry name" value="TOPRIM"/>
    <property type="match status" value="1"/>
</dbReference>
<dbReference type="SUPFAM" id="SSF56731">
    <property type="entry name" value="DNA primase core"/>
    <property type="match status" value="1"/>
</dbReference>
<dbReference type="InterPro" id="IPR037068">
    <property type="entry name" value="DNA_primase_core_N_sf"/>
</dbReference>
<evidence type="ECO:0000256" key="9">
    <source>
        <dbReference type="ARBA" id="ARBA00022842"/>
    </source>
</evidence>
<dbReference type="GO" id="GO:0003899">
    <property type="term" value="F:DNA-directed RNA polymerase activity"/>
    <property type="evidence" value="ECO:0007669"/>
    <property type="project" value="UniProtKB-UniRule"/>
</dbReference>
<evidence type="ECO:0000256" key="7">
    <source>
        <dbReference type="ARBA" id="ARBA00022771"/>
    </source>
</evidence>
<organism evidence="17 18">
    <name type="scientific">Arboricoccus pini</name>
    <dbReference type="NCBI Taxonomy" id="1963835"/>
    <lineage>
        <taxon>Bacteria</taxon>
        <taxon>Pseudomonadati</taxon>
        <taxon>Pseudomonadota</taxon>
        <taxon>Alphaproteobacteria</taxon>
        <taxon>Geminicoccales</taxon>
        <taxon>Geminicoccaceae</taxon>
        <taxon>Arboricoccus</taxon>
    </lineage>
</organism>
<dbReference type="SMART" id="SM00400">
    <property type="entry name" value="ZnF_CHCC"/>
    <property type="match status" value="1"/>
</dbReference>
<feature type="zinc finger region" description="CHC2-type" evidence="12 14">
    <location>
        <begin position="38"/>
        <end position="62"/>
    </location>
</feature>
<dbReference type="InterPro" id="IPR006171">
    <property type="entry name" value="TOPRIM_dom"/>
</dbReference>
<evidence type="ECO:0000256" key="10">
    <source>
        <dbReference type="ARBA" id="ARBA00023125"/>
    </source>
</evidence>
<proteinExistence type="inferred from homology"/>
<dbReference type="HAMAP" id="MF_00974">
    <property type="entry name" value="DNA_primase_DnaG"/>
    <property type="match status" value="1"/>
</dbReference>
<dbReference type="Gene3D" id="3.90.980.10">
    <property type="entry name" value="DNA primase, catalytic core, N-terminal domain"/>
    <property type="match status" value="1"/>
</dbReference>
<dbReference type="RefSeq" id="WP_165769498.1">
    <property type="nucleotide sequence ID" value="NZ_FYEH01000005.1"/>
</dbReference>
<comment type="similarity">
    <text evidence="12 13">Belongs to the DnaG primase family.</text>
</comment>
<gene>
    <name evidence="12" type="primary">dnaG</name>
    <name evidence="17" type="ORF">SAMN07250955_10571</name>
</gene>
<keyword evidence="6 12" id="KW-0479">Metal-binding</keyword>
<evidence type="ECO:0000256" key="2">
    <source>
        <dbReference type="ARBA" id="ARBA00022515"/>
    </source>
</evidence>
<comment type="function">
    <text evidence="12 13">RNA polymerase that catalyzes the synthesis of short RNA molecules used as primers for DNA polymerase during DNA replication.</text>
</comment>
<keyword evidence="5 12" id="KW-0235">DNA replication</keyword>
<protein>
    <recommendedName>
        <fullName evidence="12 13">DNA primase</fullName>
        <ecNumber evidence="12">2.7.7.101</ecNumber>
    </recommendedName>
</protein>
<dbReference type="AlphaFoldDB" id="A0A212R2L4"/>
<keyword evidence="4 12" id="KW-0548">Nucleotidyltransferase</keyword>
<dbReference type="PANTHER" id="PTHR30313">
    <property type="entry name" value="DNA PRIMASE"/>
    <property type="match status" value="1"/>
</dbReference>
<evidence type="ECO:0000313" key="18">
    <source>
        <dbReference type="Proteomes" id="UP000197065"/>
    </source>
</evidence>
<dbReference type="EMBL" id="FYEH01000005">
    <property type="protein sequence ID" value="SNB66243.1"/>
    <property type="molecule type" value="Genomic_DNA"/>
</dbReference>
<dbReference type="PIRSF" id="PIRSF002811">
    <property type="entry name" value="DnaG"/>
    <property type="match status" value="1"/>
</dbReference>
<evidence type="ECO:0000259" key="16">
    <source>
        <dbReference type="PROSITE" id="PS50880"/>
    </source>
</evidence>
<dbReference type="Pfam" id="PF08275">
    <property type="entry name" value="DNAG_N"/>
    <property type="match status" value="1"/>
</dbReference>
<keyword evidence="2 12" id="KW-0639">Primosome</keyword>
<name>A0A212R2L4_9PROT</name>
<dbReference type="InterPro" id="IPR036977">
    <property type="entry name" value="DNA_primase_Znf_CHC2"/>
</dbReference>
<dbReference type="EC" id="2.7.7.101" evidence="12"/>
<dbReference type="GO" id="GO:1990077">
    <property type="term" value="C:primosome complex"/>
    <property type="evidence" value="ECO:0007669"/>
    <property type="project" value="UniProtKB-KW"/>
</dbReference>
<dbReference type="PANTHER" id="PTHR30313:SF2">
    <property type="entry name" value="DNA PRIMASE"/>
    <property type="match status" value="1"/>
</dbReference>
<keyword evidence="1 12" id="KW-0240">DNA-directed RNA polymerase</keyword>
<dbReference type="SMART" id="SM00493">
    <property type="entry name" value="TOPRIM"/>
    <property type="match status" value="1"/>
</dbReference>
<evidence type="ECO:0000256" key="4">
    <source>
        <dbReference type="ARBA" id="ARBA00022695"/>
    </source>
</evidence>
<evidence type="ECO:0000256" key="11">
    <source>
        <dbReference type="ARBA" id="ARBA00023163"/>
    </source>
</evidence>
<dbReference type="CDD" id="cd03364">
    <property type="entry name" value="TOPRIM_DnaG_primases"/>
    <property type="match status" value="1"/>
</dbReference>
<comment type="cofactor">
    <cofactor evidence="12 13 14">
        <name>Zn(2+)</name>
        <dbReference type="ChEBI" id="CHEBI:29105"/>
    </cofactor>
    <text evidence="12 13 14">Binds 1 zinc ion per monomer.</text>
</comment>
<keyword evidence="8 12" id="KW-0862">Zinc</keyword>
<evidence type="ECO:0000256" key="5">
    <source>
        <dbReference type="ARBA" id="ARBA00022705"/>
    </source>
</evidence>
<evidence type="ECO:0000313" key="17">
    <source>
        <dbReference type="EMBL" id="SNB66243.1"/>
    </source>
</evidence>
<evidence type="ECO:0000256" key="6">
    <source>
        <dbReference type="ARBA" id="ARBA00022723"/>
    </source>
</evidence>
<dbReference type="Gene3D" id="3.40.1360.10">
    <property type="match status" value="1"/>
</dbReference>
<dbReference type="Pfam" id="PF13662">
    <property type="entry name" value="Toprim_4"/>
    <property type="match status" value="1"/>
</dbReference>
<dbReference type="NCBIfam" id="TIGR01391">
    <property type="entry name" value="dnaG"/>
    <property type="match status" value="1"/>
</dbReference>
<evidence type="ECO:0000256" key="1">
    <source>
        <dbReference type="ARBA" id="ARBA00022478"/>
    </source>
</evidence>
<evidence type="ECO:0000256" key="8">
    <source>
        <dbReference type="ARBA" id="ARBA00022833"/>
    </source>
</evidence>
<feature type="region of interest" description="Disordered" evidence="15">
    <location>
        <begin position="426"/>
        <end position="455"/>
    </location>
</feature>
<dbReference type="FunFam" id="3.90.580.10:FF:000001">
    <property type="entry name" value="DNA primase"/>
    <property type="match status" value="1"/>
</dbReference>
<dbReference type="Gene3D" id="3.90.580.10">
    <property type="entry name" value="Zinc finger, CHC2-type domain"/>
    <property type="match status" value="1"/>
</dbReference>
<dbReference type="GO" id="GO:0006269">
    <property type="term" value="P:DNA replication, synthesis of primer"/>
    <property type="evidence" value="ECO:0007669"/>
    <property type="project" value="UniProtKB-UniRule"/>
</dbReference>
<comment type="subunit">
    <text evidence="12">Monomer. Interacts with DnaB.</text>
</comment>
<keyword evidence="7 12" id="KW-0863">Zinc-finger</keyword>
<dbReference type="InterPro" id="IPR050219">
    <property type="entry name" value="DnaG_primase"/>
</dbReference>
<comment type="catalytic activity">
    <reaction evidence="12">
        <text>ssDNA + n NTP = ssDNA/pppN(pN)n-1 hybrid + (n-1) diphosphate.</text>
        <dbReference type="EC" id="2.7.7.101"/>
    </reaction>
</comment>
<dbReference type="SUPFAM" id="SSF57783">
    <property type="entry name" value="Zinc beta-ribbon"/>
    <property type="match status" value="1"/>
</dbReference>
<reference evidence="17 18" key="1">
    <citation type="submission" date="2017-06" db="EMBL/GenBank/DDBJ databases">
        <authorList>
            <person name="Kim H.J."/>
            <person name="Triplett B.A."/>
        </authorList>
    </citation>
    <scope>NUCLEOTIDE SEQUENCE [LARGE SCALE GENOMIC DNA]</scope>
    <source>
        <strain evidence="17 18">B29T1</strain>
    </source>
</reference>
<evidence type="ECO:0000256" key="14">
    <source>
        <dbReference type="PIRSR" id="PIRSR002811-1"/>
    </source>
</evidence>
<dbReference type="InterPro" id="IPR002694">
    <property type="entry name" value="Znf_CHC2"/>
</dbReference>
<sequence length="578" mass="63406">MVEQGLTLDEFKSRLPLADIVARHVKLTKRGREFTGLCPFHQEKSPSFNVVETKGFYHCFGCGAHGNAIDFIMAIERLEFSEALQRIADLTGLPAPKGGGLGRPRVDKTLYDVNAAAALWFEQQLLLPEAKAARAYLKQRGLSGADAKRFRLGWAPGGWQSLRDALVAQGMTEEKLVEAGLLVRAEDRRPAYDRFRERIIFPIADQRGRVIAFGGRALGDAKPKYLNSPETPLFDKGRQLYGQDGAFVAARDAGPVIVVEGYMDVIALQKSGFAMAVAPLGTAVTEDQLKLLWKLGDEPVFCLDGDAAGLRAAVRVTERALPHLAPGKSLRFVILPSGEDPDSMVNGPVSGGSSGIDRFRMLLDAPIGMGEFLWRHLTAAGIPETPERRAALRRDLRALVTLINAQDVRADYVQFFKDKLDQAGLARRASNGSRRERRPRQGSSLGARHSFDGPMPGTAAGLLASRIDRELIRPVLKEPELLETYEEAFARAPLQTAVLRELRAEILAWYAHTSHLDAHALLNHLTQYGFGKLVSTLLAEQPFLSGKQAVGFTDGERARWQKRLSAVSTNSRSVLGSA</sequence>
<dbReference type="GO" id="GO:0008270">
    <property type="term" value="F:zinc ion binding"/>
    <property type="evidence" value="ECO:0007669"/>
    <property type="project" value="UniProtKB-UniRule"/>
</dbReference>
<feature type="domain" description="Toprim" evidence="16">
    <location>
        <begin position="254"/>
        <end position="336"/>
    </location>
</feature>
<dbReference type="FunFam" id="3.40.1360.10:FF:000002">
    <property type="entry name" value="DNA primase"/>
    <property type="match status" value="1"/>
</dbReference>